<evidence type="ECO:0000313" key="1">
    <source>
        <dbReference type="EMBL" id="JAE31972.1"/>
    </source>
</evidence>
<accession>A0A0A9H5D8</accession>
<reference evidence="1" key="2">
    <citation type="journal article" date="2015" name="Data Brief">
        <title>Shoot transcriptome of the giant reed, Arundo donax.</title>
        <authorList>
            <person name="Barrero R.A."/>
            <person name="Guerrero F.D."/>
            <person name="Moolhuijzen P."/>
            <person name="Goolsby J.A."/>
            <person name="Tidwell J."/>
            <person name="Bellgard S.E."/>
            <person name="Bellgard M.I."/>
        </authorList>
    </citation>
    <scope>NUCLEOTIDE SEQUENCE</scope>
    <source>
        <tissue evidence="1">Shoot tissue taken approximately 20 cm above the soil surface</tissue>
    </source>
</reference>
<name>A0A0A9H5D8_ARUDO</name>
<sequence length="81" mass="9391">MSYAYRLIHNSSPLPRCEVSLRAQPQKKVLAAQDTCYKSIDRSDRSGHMASFHTTQMCSRNWTASNLKNKFQHLKLYTTLK</sequence>
<reference evidence="1" key="1">
    <citation type="submission" date="2014-09" db="EMBL/GenBank/DDBJ databases">
        <authorList>
            <person name="Magalhaes I.L.F."/>
            <person name="Oliveira U."/>
            <person name="Santos F.R."/>
            <person name="Vidigal T.H.D.A."/>
            <person name="Brescovit A.D."/>
            <person name="Santos A.J."/>
        </authorList>
    </citation>
    <scope>NUCLEOTIDE SEQUENCE</scope>
    <source>
        <tissue evidence="1">Shoot tissue taken approximately 20 cm above the soil surface</tissue>
    </source>
</reference>
<dbReference type="AlphaFoldDB" id="A0A0A9H5D8"/>
<dbReference type="EMBL" id="GBRH01165924">
    <property type="protein sequence ID" value="JAE31972.1"/>
    <property type="molecule type" value="Transcribed_RNA"/>
</dbReference>
<organism evidence="1">
    <name type="scientific">Arundo donax</name>
    <name type="common">Giant reed</name>
    <name type="synonym">Donax arundinaceus</name>
    <dbReference type="NCBI Taxonomy" id="35708"/>
    <lineage>
        <taxon>Eukaryota</taxon>
        <taxon>Viridiplantae</taxon>
        <taxon>Streptophyta</taxon>
        <taxon>Embryophyta</taxon>
        <taxon>Tracheophyta</taxon>
        <taxon>Spermatophyta</taxon>
        <taxon>Magnoliopsida</taxon>
        <taxon>Liliopsida</taxon>
        <taxon>Poales</taxon>
        <taxon>Poaceae</taxon>
        <taxon>PACMAD clade</taxon>
        <taxon>Arundinoideae</taxon>
        <taxon>Arundineae</taxon>
        <taxon>Arundo</taxon>
    </lineage>
</organism>
<proteinExistence type="predicted"/>
<protein>
    <submittedName>
        <fullName evidence="1">Uncharacterized protein</fullName>
    </submittedName>
</protein>